<proteinExistence type="predicted"/>
<reference evidence="2 5" key="2">
    <citation type="submission" date="2022-05" db="EMBL/GenBank/DDBJ databases">
        <title>Genome Sequencing of Bee-Associated Microbes.</title>
        <authorList>
            <person name="Dunlap C."/>
        </authorList>
    </citation>
    <scope>NUCLEOTIDE SEQUENCE [LARGE SCALE GENOMIC DNA]</scope>
    <source>
        <strain evidence="2 5">NRRL B-14613</strain>
    </source>
</reference>
<reference evidence="3 4" key="1">
    <citation type="submission" date="2019-07" db="EMBL/GenBank/DDBJ databases">
        <title>Paenibacillus thiaminolyticus NRRL B-4156.</title>
        <authorList>
            <person name="Hehnly C."/>
            <person name="Zhang L."/>
        </authorList>
    </citation>
    <scope>NUCLEOTIDE SEQUENCE [LARGE SCALE GENOMIC DNA]</scope>
    <source>
        <strain evidence="3 4">NRRL B-4156</strain>
    </source>
</reference>
<evidence type="ECO:0000313" key="5">
    <source>
        <dbReference type="Proteomes" id="UP001209276"/>
    </source>
</evidence>
<accession>A0AAP9DWJ4</accession>
<dbReference type="AlphaFoldDB" id="A0AAP9DWJ4"/>
<dbReference type="SUPFAM" id="SSF56112">
    <property type="entry name" value="Protein kinase-like (PK-like)"/>
    <property type="match status" value="1"/>
</dbReference>
<dbReference type="Pfam" id="PF01636">
    <property type="entry name" value="APH"/>
    <property type="match status" value="1"/>
</dbReference>
<name>A0AAP9DWJ4_PANTH</name>
<dbReference type="RefSeq" id="WP_087440576.1">
    <property type="nucleotide sequence ID" value="NZ_CABMNB010000007.1"/>
</dbReference>
<dbReference type="Proteomes" id="UP001209276">
    <property type="component" value="Unassembled WGS sequence"/>
</dbReference>
<dbReference type="Proteomes" id="UP000315377">
    <property type="component" value="Chromosome"/>
</dbReference>
<feature type="domain" description="Aminoglycoside phosphotransferase" evidence="1">
    <location>
        <begin position="175"/>
        <end position="294"/>
    </location>
</feature>
<evidence type="ECO:0000313" key="4">
    <source>
        <dbReference type="Proteomes" id="UP000315377"/>
    </source>
</evidence>
<dbReference type="EMBL" id="CP041405">
    <property type="protein sequence ID" value="QDM45509.1"/>
    <property type="molecule type" value="Genomic_DNA"/>
</dbReference>
<dbReference type="Gene3D" id="3.90.1200.10">
    <property type="match status" value="1"/>
</dbReference>
<evidence type="ECO:0000313" key="2">
    <source>
        <dbReference type="EMBL" id="MCY9610281.1"/>
    </source>
</evidence>
<dbReference type="EMBL" id="JAMDMM010000053">
    <property type="protein sequence ID" value="MCY9610281.1"/>
    <property type="molecule type" value="Genomic_DNA"/>
</dbReference>
<evidence type="ECO:0000313" key="3">
    <source>
        <dbReference type="EMBL" id="QDM45509.1"/>
    </source>
</evidence>
<dbReference type="InterPro" id="IPR011009">
    <property type="entry name" value="Kinase-like_dom_sf"/>
</dbReference>
<organism evidence="3 4">
    <name type="scientific">Paenibacillus thiaminolyticus</name>
    <name type="common">Bacillus thiaminolyticus</name>
    <dbReference type="NCBI Taxonomy" id="49283"/>
    <lineage>
        <taxon>Bacteria</taxon>
        <taxon>Bacillati</taxon>
        <taxon>Bacillota</taxon>
        <taxon>Bacilli</taxon>
        <taxon>Bacillales</taxon>
        <taxon>Paenibacillaceae</taxon>
        <taxon>Paenibacillus</taxon>
    </lineage>
</organism>
<protein>
    <submittedName>
        <fullName evidence="3">Aminoglycoside phosphotransferase family protein</fullName>
    </submittedName>
</protein>
<evidence type="ECO:0000259" key="1">
    <source>
        <dbReference type="Pfam" id="PF01636"/>
    </source>
</evidence>
<sequence>MIRPEWRPSQAQAARYVRRQFGDEAAIAGDWSCSRLGWQASNEVTGGLYRVAGTAAMAGRTLPWSFIVKLVIPAAAAEPGHYNYWKREALAYQSGLLEELPGIRAPRCYGVEEQHDGSFCLWLEEAAGLDTREWTASHYVNAAYRLGIFNGAYLQERPLPNEQWLCRGWLSSWVAASEPYDDRSAWRADTWEHPRLQPEFPHSAAKRFAAFYARRADLLGGLRQLPQVFTHNDAWPPNLIWREDGALTAIDWAFAGIAGIGEELGRMYGLCLHQSLPEGLDDSAFHGMLLDAYGEGLHESGWRGPAQAVRYGFAASAGLRCGMLVPKLVQAARQPAPDAEAAKRFAQHCQIARCLLERAEEAISLLPEAWC</sequence>
<gene>
    <name evidence="3" type="ORF">FLT43_20035</name>
    <name evidence="2" type="ORF">M5W83_24335</name>
</gene>
<dbReference type="GeneID" id="76998253"/>
<dbReference type="InterPro" id="IPR002575">
    <property type="entry name" value="Aminoglycoside_PTrfase"/>
</dbReference>
<keyword evidence="5" id="KW-1185">Reference proteome</keyword>